<dbReference type="RefSeq" id="XP_002505656.1">
    <property type="nucleotide sequence ID" value="XM_002505610.1"/>
</dbReference>
<feature type="binding site" evidence="6">
    <location>
        <position position="480"/>
    </location>
    <ligand>
        <name>Zn(2+)</name>
        <dbReference type="ChEBI" id="CHEBI:29105"/>
    </ligand>
</feature>
<feature type="region of interest" description="Disordered" evidence="7">
    <location>
        <begin position="1"/>
        <end position="76"/>
    </location>
</feature>
<dbReference type="KEGG" id="mis:MICPUN_112652"/>
<protein>
    <submittedName>
        <fullName evidence="9">Haemolysin-iii related expressed protein</fullName>
    </submittedName>
</protein>
<keyword evidence="4 8" id="KW-1133">Transmembrane helix</keyword>
<keyword evidence="5 8" id="KW-0472">Membrane</keyword>
<dbReference type="EMBL" id="CP001331">
    <property type="protein sequence ID" value="ACO66914.1"/>
    <property type="molecule type" value="Genomic_DNA"/>
</dbReference>
<feature type="transmembrane region" description="Helical" evidence="8">
    <location>
        <begin position="374"/>
        <end position="393"/>
    </location>
</feature>
<dbReference type="STRING" id="296587.C1EFV1"/>
<evidence type="ECO:0000256" key="3">
    <source>
        <dbReference type="ARBA" id="ARBA00022692"/>
    </source>
</evidence>
<feature type="transmembrane region" description="Helical" evidence="8">
    <location>
        <begin position="405"/>
        <end position="428"/>
    </location>
</feature>
<dbReference type="GeneID" id="8248336"/>
<feature type="transmembrane region" description="Helical" evidence="8">
    <location>
        <begin position="128"/>
        <end position="147"/>
    </location>
</feature>
<feature type="binding site" evidence="6">
    <location>
        <position position="476"/>
    </location>
    <ligand>
        <name>Zn(2+)</name>
        <dbReference type="ChEBI" id="CHEBI:29105"/>
    </ligand>
</feature>
<dbReference type="InParanoid" id="C1EFV1"/>
<dbReference type="Pfam" id="PF03006">
    <property type="entry name" value="HlyIII"/>
    <property type="match status" value="1"/>
</dbReference>
<dbReference type="Proteomes" id="UP000002009">
    <property type="component" value="Chromosome 13"/>
</dbReference>
<feature type="transmembrane region" description="Helical" evidence="8">
    <location>
        <begin position="312"/>
        <end position="332"/>
    </location>
</feature>
<evidence type="ECO:0000256" key="7">
    <source>
        <dbReference type="SAM" id="MobiDB-lite"/>
    </source>
</evidence>
<keyword evidence="6" id="KW-0479">Metal-binding</keyword>
<dbReference type="InterPro" id="IPR004254">
    <property type="entry name" value="AdipoR/HlyIII-related"/>
</dbReference>
<keyword evidence="3 8" id="KW-0812">Transmembrane</keyword>
<accession>C1EFV1</accession>
<evidence type="ECO:0000256" key="5">
    <source>
        <dbReference type="ARBA" id="ARBA00023136"/>
    </source>
</evidence>
<dbReference type="GO" id="GO:0046872">
    <property type="term" value="F:metal ion binding"/>
    <property type="evidence" value="ECO:0007669"/>
    <property type="project" value="UniProtKB-KW"/>
</dbReference>
<feature type="transmembrane region" description="Helical" evidence="8">
    <location>
        <begin position="471"/>
        <end position="491"/>
    </location>
</feature>
<feature type="binding site" evidence="6">
    <location>
        <position position="329"/>
    </location>
    <ligand>
        <name>Zn(2+)</name>
        <dbReference type="ChEBI" id="CHEBI:29105"/>
    </ligand>
</feature>
<evidence type="ECO:0000256" key="2">
    <source>
        <dbReference type="ARBA" id="ARBA00007018"/>
    </source>
</evidence>
<dbReference type="PANTHER" id="PTHR20855:SF52">
    <property type="entry name" value="ADIPONECTIN RECEPTOR PROTEIN"/>
    <property type="match status" value="1"/>
</dbReference>
<evidence type="ECO:0000313" key="9">
    <source>
        <dbReference type="EMBL" id="ACO66914.1"/>
    </source>
</evidence>
<evidence type="ECO:0000256" key="6">
    <source>
        <dbReference type="PIRSR" id="PIRSR604254-1"/>
    </source>
</evidence>
<dbReference type="GO" id="GO:0009744">
    <property type="term" value="P:response to sucrose"/>
    <property type="evidence" value="ECO:0007669"/>
    <property type="project" value="UniProtKB-ARBA"/>
</dbReference>
<dbReference type="OrthoDB" id="529367at2759"/>
<gene>
    <name evidence="9" type="ORF">MICPUN_112652</name>
</gene>
<keyword evidence="6" id="KW-0862">Zinc</keyword>
<dbReference type="GO" id="GO:0038023">
    <property type="term" value="F:signaling receptor activity"/>
    <property type="evidence" value="ECO:0007669"/>
    <property type="project" value="TreeGrafter"/>
</dbReference>
<proteinExistence type="inferred from homology"/>
<name>C1EFV1_MICCC</name>
<feature type="transmembrane region" description="Helical" evidence="8">
    <location>
        <begin position="435"/>
        <end position="459"/>
    </location>
</feature>
<dbReference type="GO" id="GO:0016020">
    <property type="term" value="C:membrane"/>
    <property type="evidence" value="ECO:0007669"/>
    <property type="project" value="UniProtKB-SubCell"/>
</dbReference>
<evidence type="ECO:0000256" key="8">
    <source>
        <dbReference type="SAM" id="Phobius"/>
    </source>
</evidence>
<dbReference type="eggNOG" id="KOG0748">
    <property type="taxonomic scope" value="Eukaryota"/>
</dbReference>
<dbReference type="PANTHER" id="PTHR20855">
    <property type="entry name" value="ADIPOR/PROGESTIN RECEPTOR-RELATED"/>
    <property type="match status" value="1"/>
</dbReference>
<comment type="subcellular location">
    <subcellularLocation>
        <location evidence="1">Membrane</location>
        <topology evidence="1">Multi-pass membrane protein</topology>
    </subcellularLocation>
</comment>
<evidence type="ECO:0000256" key="1">
    <source>
        <dbReference type="ARBA" id="ARBA00004141"/>
    </source>
</evidence>
<reference evidence="9 10" key="1">
    <citation type="journal article" date="2009" name="Science">
        <title>Green evolution and dynamic adaptations revealed by genomes of the marine picoeukaryotes Micromonas.</title>
        <authorList>
            <person name="Worden A.Z."/>
            <person name="Lee J.H."/>
            <person name="Mock T."/>
            <person name="Rouze P."/>
            <person name="Simmons M.P."/>
            <person name="Aerts A.L."/>
            <person name="Allen A.E."/>
            <person name="Cuvelier M.L."/>
            <person name="Derelle E."/>
            <person name="Everett M.V."/>
            <person name="Foulon E."/>
            <person name="Grimwood J."/>
            <person name="Gundlach H."/>
            <person name="Henrissat B."/>
            <person name="Napoli C."/>
            <person name="McDonald S.M."/>
            <person name="Parker M.S."/>
            <person name="Rombauts S."/>
            <person name="Salamov A."/>
            <person name="Von Dassow P."/>
            <person name="Badger J.H."/>
            <person name="Coutinho P.M."/>
            <person name="Demir E."/>
            <person name="Dubchak I."/>
            <person name="Gentemann C."/>
            <person name="Eikrem W."/>
            <person name="Gready J.E."/>
            <person name="John U."/>
            <person name="Lanier W."/>
            <person name="Lindquist E.A."/>
            <person name="Lucas S."/>
            <person name="Mayer K.F."/>
            <person name="Moreau H."/>
            <person name="Not F."/>
            <person name="Otillar R."/>
            <person name="Panaud O."/>
            <person name="Pangilinan J."/>
            <person name="Paulsen I."/>
            <person name="Piegu B."/>
            <person name="Poliakov A."/>
            <person name="Robbens S."/>
            <person name="Schmutz J."/>
            <person name="Toulza E."/>
            <person name="Wyss T."/>
            <person name="Zelensky A."/>
            <person name="Zhou K."/>
            <person name="Armbrust E.V."/>
            <person name="Bhattacharya D."/>
            <person name="Goodenough U.W."/>
            <person name="Van de Peer Y."/>
            <person name="Grigoriev I.V."/>
        </authorList>
    </citation>
    <scope>NUCLEOTIDE SEQUENCE [LARGE SCALE GENOMIC DNA]</scope>
    <source>
        <strain evidence="10">RCC299 / NOUM17</strain>
    </source>
</reference>
<dbReference type="AlphaFoldDB" id="C1EFV1"/>
<dbReference type="FunCoup" id="C1EFV1">
    <property type="interactions" value="1419"/>
</dbReference>
<evidence type="ECO:0000313" key="10">
    <source>
        <dbReference type="Proteomes" id="UP000002009"/>
    </source>
</evidence>
<evidence type="ECO:0000256" key="4">
    <source>
        <dbReference type="ARBA" id="ARBA00022989"/>
    </source>
</evidence>
<organism evidence="9 10">
    <name type="scientific">Micromonas commoda (strain RCC299 / NOUM17 / CCMP2709)</name>
    <name type="common">Picoplanktonic green alga</name>
    <dbReference type="NCBI Taxonomy" id="296587"/>
    <lineage>
        <taxon>Eukaryota</taxon>
        <taxon>Viridiplantae</taxon>
        <taxon>Chlorophyta</taxon>
        <taxon>Mamiellophyceae</taxon>
        <taxon>Mamiellales</taxon>
        <taxon>Mamiellaceae</taxon>
        <taxon>Micromonas</taxon>
    </lineage>
</organism>
<sequence length="555" mass="61394">MSPAAVDSKPRAPVGAGFERAKERIARRRRGKGDRDGSSLDGDVCAPVVEDAVPNVPTTSSHARGESSDDGESSGATMRRWCCNVCTWTEAPAWAVHNRYIHTGYRTGGGYVGALRSVFQRHNETCNIWTHLVGLAIFVAITCSMAFDWGRHRLPRLPDSWTFGDESFNATRRAIYRHLRDFASTAEDTRRSLVDATDALRRGIGDSNAWMESNANNILRDAVASMTSVATHLREHLRLSPGGANVEALRRTLDDAASAMRHAVHGLEHDAVEALNAEVAKLYAQLDAAPALIANATAVGVDLAPAPRWPMYAFLAGAIACLGMSTACHTLANVTERVSSIVWRLDYVGIAGLIVASFFPVVYYSFMCMPTWRWIYLSTTVFVGTGTLFVTLLDRFQAPQYSPLRATLFCFLGGSGVFPIFHQTFFTWRVVPTPIVYMLGMELLMGACYLLGAVIYSNAVPERWRPGAFDVWGHSHNIFHVLVVCGAYVHYRAALMLMAWRDHHGCDADVTLLKSWYVDNGWMGYCLPEGWVEYARDNLEYAVDAVMGPARHEEL</sequence>
<feature type="transmembrane region" description="Helical" evidence="8">
    <location>
        <begin position="347"/>
        <end position="367"/>
    </location>
</feature>
<dbReference type="OMA" id="APAWAVH"/>
<keyword evidence="10" id="KW-1185">Reference proteome</keyword>
<comment type="similarity">
    <text evidence="2">Belongs to the ADIPOR family.</text>
</comment>